<protein>
    <submittedName>
        <fullName evidence="5">LacI family transcriptional regulator</fullName>
    </submittedName>
</protein>
<dbReference type="Pfam" id="PF00356">
    <property type="entry name" value="LacI"/>
    <property type="match status" value="1"/>
</dbReference>
<dbReference type="SUPFAM" id="SSF53822">
    <property type="entry name" value="Periplasmic binding protein-like I"/>
    <property type="match status" value="1"/>
</dbReference>
<keyword evidence="3" id="KW-0804">Transcription</keyword>
<keyword evidence="2" id="KW-0238">DNA-binding</keyword>
<dbReference type="Pfam" id="PF13377">
    <property type="entry name" value="Peripla_BP_3"/>
    <property type="match status" value="1"/>
</dbReference>
<comment type="caution">
    <text evidence="5">The sequence shown here is derived from an EMBL/GenBank/DDBJ whole genome shotgun (WGS) entry which is preliminary data.</text>
</comment>
<dbReference type="PANTHER" id="PTHR30146:SF155">
    <property type="entry name" value="ALANINE RACEMASE"/>
    <property type="match status" value="1"/>
</dbReference>
<dbReference type="InterPro" id="IPR046335">
    <property type="entry name" value="LacI/GalR-like_sensor"/>
</dbReference>
<proteinExistence type="predicted"/>
<dbReference type="CDD" id="cd01392">
    <property type="entry name" value="HTH_LacI"/>
    <property type="match status" value="1"/>
</dbReference>
<dbReference type="Gene3D" id="1.10.260.40">
    <property type="entry name" value="lambda repressor-like DNA-binding domains"/>
    <property type="match status" value="1"/>
</dbReference>
<dbReference type="SMART" id="SM00354">
    <property type="entry name" value="HTH_LACI"/>
    <property type="match status" value="1"/>
</dbReference>
<dbReference type="Proteomes" id="UP001652564">
    <property type="component" value="Unassembled WGS sequence"/>
</dbReference>
<reference evidence="5 6" key="1">
    <citation type="submission" date="2022-10" db="EMBL/GenBank/DDBJ databases">
        <title>Defluviimonas sp. nov., isolated from ocean surface sediments.</title>
        <authorList>
            <person name="He W."/>
            <person name="Wang L."/>
            <person name="Zhang D.-F."/>
        </authorList>
    </citation>
    <scope>NUCLEOTIDE SEQUENCE [LARGE SCALE GENOMIC DNA]</scope>
    <source>
        <strain evidence="5 6">WL0050</strain>
    </source>
</reference>
<dbReference type="EMBL" id="JAOWKZ010000003">
    <property type="protein sequence ID" value="MCV2873252.1"/>
    <property type="molecule type" value="Genomic_DNA"/>
</dbReference>
<evidence type="ECO:0000313" key="6">
    <source>
        <dbReference type="Proteomes" id="UP001652564"/>
    </source>
</evidence>
<keyword evidence="1" id="KW-0805">Transcription regulation</keyword>
<dbReference type="RefSeq" id="WP_263740457.1">
    <property type="nucleotide sequence ID" value="NZ_JAOWKZ010000003.1"/>
</dbReference>
<dbReference type="InterPro" id="IPR000843">
    <property type="entry name" value="HTH_LacI"/>
</dbReference>
<organism evidence="5 6">
    <name type="scientific">Albidovulum litorale</name>
    <dbReference type="NCBI Taxonomy" id="2984134"/>
    <lineage>
        <taxon>Bacteria</taxon>
        <taxon>Pseudomonadati</taxon>
        <taxon>Pseudomonadota</taxon>
        <taxon>Alphaproteobacteria</taxon>
        <taxon>Rhodobacterales</taxon>
        <taxon>Paracoccaceae</taxon>
        <taxon>Albidovulum</taxon>
    </lineage>
</organism>
<sequence>MTAKTAHRSAPARRPTVKTLAEMTGYSIATVSKALNDSPVVTDETKARIRAAAESVGYAANPRAASLRTGKSFQAAVLMPISVAEGHEWHGVEYAEILSGISRALEGSSYQLSVHLIRDAEDGRNVAERIVRRGLADGIVFSGIRRNDPRVAYLSSMDFPFVAMGHCDTASGHAYVDIDSGWVAGDATRRLISGGHRRIALINPDPDFAYAQDRIAGFRAAFAQAGLAPCDDLIAEGDLTARFGRESLHRLRAVTDPPTGFVCVNEATTLGLLAGLRDLGLSAEADVSVISYDDLNVSEYFAPPLTTYFQPVEELGRCLGEFLLRRMAGEAPGDLVRVFRPRLIPRQPDRLADAGQTHQQRRKA</sequence>
<dbReference type="SUPFAM" id="SSF47413">
    <property type="entry name" value="lambda repressor-like DNA-binding domains"/>
    <property type="match status" value="1"/>
</dbReference>
<name>A0ABT2ZQ61_9RHOB</name>
<evidence type="ECO:0000256" key="2">
    <source>
        <dbReference type="ARBA" id="ARBA00023125"/>
    </source>
</evidence>
<evidence type="ECO:0000313" key="5">
    <source>
        <dbReference type="EMBL" id="MCV2873252.1"/>
    </source>
</evidence>
<keyword evidence="6" id="KW-1185">Reference proteome</keyword>
<dbReference type="Gene3D" id="3.40.50.2300">
    <property type="match status" value="2"/>
</dbReference>
<feature type="domain" description="HTH lacI-type" evidence="4">
    <location>
        <begin position="15"/>
        <end position="69"/>
    </location>
</feature>
<dbReference type="InterPro" id="IPR028082">
    <property type="entry name" value="Peripla_BP_I"/>
</dbReference>
<evidence type="ECO:0000256" key="1">
    <source>
        <dbReference type="ARBA" id="ARBA00023015"/>
    </source>
</evidence>
<accession>A0ABT2ZQ61</accession>
<dbReference type="InterPro" id="IPR010982">
    <property type="entry name" value="Lambda_DNA-bd_dom_sf"/>
</dbReference>
<gene>
    <name evidence="5" type="ORF">OEZ71_13200</name>
</gene>
<evidence type="ECO:0000256" key="3">
    <source>
        <dbReference type="ARBA" id="ARBA00023163"/>
    </source>
</evidence>
<dbReference type="PROSITE" id="PS50932">
    <property type="entry name" value="HTH_LACI_2"/>
    <property type="match status" value="1"/>
</dbReference>
<evidence type="ECO:0000259" key="4">
    <source>
        <dbReference type="PROSITE" id="PS50932"/>
    </source>
</evidence>
<dbReference type="PANTHER" id="PTHR30146">
    <property type="entry name" value="LACI-RELATED TRANSCRIPTIONAL REPRESSOR"/>
    <property type="match status" value="1"/>
</dbReference>